<reference evidence="4" key="1">
    <citation type="submission" date="2017-02" db="UniProtKB">
        <authorList>
            <consortium name="WormBaseParasite"/>
        </authorList>
    </citation>
    <scope>IDENTIFICATION</scope>
</reference>
<protein>
    <submittedName>
        <fullName evidence="4">PAN domain protein</fullName>
    </submittedName>
</protein>
<keyword evidence="3" id="KW-1185">Reference proteome</keyword>
<dbReference type="CDD" id="cd01099">
    <property type="entry name" value="PAN_AP_HGF"/>
    <property type="match status" value="1"/>
</dbReference>
<evidence type="ECO:0000259" key="1">
    <source>
        <dbReference type="PROSITE" id="PS50948"/>
    </source>
</evidence>
<dbReference type="WBParaSite" id="EVEC_0000772601-mRNA-1">
    <property type="protein sequence ID" value="EVEC_0000772601-mRNA-1"/>
    <property type="gene ID" value="EVEC_0000772601"/>
</dbReference>
<evidence type="ECO:0000313" key="3">
    <source>
        <dbReference type="Proteomes" id="UP000274131"/>
    </source>
</evidence>
<dbReference type="PANTHER" id="PTHR47327:SF21">
    <property type="entry name" value="APPLE DOMAIN-CONTAINING PROTEIN"/>
    <property type="match status" value="1"/>
</dbReference>
<dbReference type="GO" id="GO:0009653">
    <property type="term" value="P:anatomical structure morphogenesis"/>
    <property type="evidence" value="ECO:0007669"/>
    <property type="project" value="TreeGrafter"/>
</dbReference>
<dbReference type="OrthoDB" id="5814086at2759"/>
<proteinExistence type="predicted"/>
<reference evidence="2 3" key="2">
    <citation type="submission" date="2018-10" db="EMBL/GenBank/DDBJ databases">
        <authorList>
            <consortium name="Pathogen Informatics"/>
        </authorList>
    </citation>
    <scope>NUCLEOTIDE SEQUENCE [LARGE SCALE GENOMIC DNA]</scope>
</reference>
<gene>
    <name evidence="2" type="ORF">EVEC_LOCUS7210</name>
</gene>
<dbReference type="EMBL" id="UXUI01008823">
    <property type="protein sequence ID" value="VDD92459.1"/>
    <property type="molecule type" value="Genomic_DNA"/>
</dbReference>
<dbReference type="SUPFAM" id="SSF57414">
    <property type="entry name" value="Hairpin loop containing domain-like"/>
    <property type="match status" value="2"/>
</dbReference>
<feature type="domain" description="Apple" evidence="1">
    <location>
        <begin position="204"/>
        <end position="291"/>
    </location>
</feature>
<dbReference type="Proteomes" id="UP000274131">
    <property type="component" value="Unassembled WGS sequence"/>
</dbReference>
<dbReference type="PROSITE" id="PS50948">
    <property type="entry name" value="PAN"/>
    <property type="match status" value="2"/>
</dbReference>
<dbReference type="Pfam" id="PF00024">
    <property type="entry name" value="PAN_1"/>
    <property type="match status" value="2"/>
</dbReference>
<dbReference type="InterPro" id="IPR003609">
    <property type="entry name" value="Pan_app"/>
</dbReference>
<evidence type="ECO:0000313" key="4">
    <source>
        <dbReference type="WBParaSite" id="EVEC_0000772601-mRNA-1"/>
    </source>
</evidence>
<evidence type="ECO:0000313" key="2">
    <source>
        <dbReference type="EMBL" id="VDD92459.1"/>
    </source>
</evidence>
<dbReference type="InterPro" id="IPR052774">
    <property type="entry name" value="Celegans_DevNeuronal_Protein"/>
</dbReference>
<accession>A0A0N4VB29</accession>
<organism evidence="4">
    <name type="scientific">Enterobius vermicularis</name>
    <name type="common">Human pinworm</name>
    <dbReference type="NCBI Taxonomy" id="51028"/>
    <lineage>
        <taxon>Eukaryota</taxon>
        <taxon>Metazoa</taxon>
        <taxon>Ecdysozoa</taxon>
        <taxon>Nematoda</taxon>
        <taxon>Chromadorea</taxon>
        <taxon>Rhabditida</taxon>
        <taxon>Spirurina</taxon>
        <taxon>Oxyuridomorpha</taxon>
        <taxon>Oxyuroidea</taxon>
        <taxon>Oxyuridae</taxon>
        <taxon>Enterobius</taxon>
    </lineage>
</organism>
<sequence length="372" mass="41434">MSDVYMVQYSSTCEPLLVPSIGSTLIAFDPKCKPESVPKDNDSLNGKISINGRKPSNMHYSGAKTAAVMQPIEEIPSDYATKNSARYGTLQSNTRGKKAEKISDCLPDFIVRFEIVQGIEMQAKASISFAANTPEICLDACKKNHANGTRLSTTCRSAQYDRVQQRCSFFDNSITPSGSAQYEPNKDVIYFEKICLPEVLTQNCEGSLRRVPQYVLSGHATAVLDAQTHSACVEMCLRSAEDYGFECRSAIHFYEYPALNCILNIHSARTRPNYFKAELNQKVDYVELNDCQTHGNQGLVANDNTLEGFIEMAQEKSENDKDAINESCNPLQVCCPRPLPNGLSDCKHGYRILKNGSKFDCIPERCTNDYRS</sequence>
<dbReference type="Gene3D" id="3.50.4.10">
    <property type="entry name" value="Hepatocyte Growth Factor"/>
    <property type="match status" value="2"/>
</dbReference>
<dbReference type="PANTHER" id="PTHR47327">
    <property type="entry name" value="FI18240P1-RELATED"/>
    <property type="match status" value="1"/>
</dbReference>
<feature type="domain" description="Apple" evidence="1">
    <location>
        <begin position="105"/>
        <end position="195"/>
    </location>
</feature>
<dbReference type="SMART" id="SM00473">
    <property type="entry name" value="PAN_AP"/>
    <property type="match status" value="2"/>
</dbReference>
<name>A0A0N4VB29_ENTVE</name>
<dbReference type="AlphaFoldDB" id="A0A0N4VB29"/>